<proteinExistence type="predicted"/>
<protein>
    <submittedName>
        <fullName evidence="1">Uncharacterized protein</fullName>
    </submittedName>
</protein>
<sequence>MVFTFPKTENYREIKEREHGINPDVIGFTAFTSCLGIVAILPDNNLIGIHMAILNEQDEVFGADPQDIPNVLNLVKDNRKVIIVGIEDCWGGELEETYTKLKEGLGNPPVILTEDGVFHAKKDGDNDIKVMLCVKSEPQPQQGQTSRSSEDFSTIQPQVLGEERIKITLPDGISVKIAENIANGNDPAVFENVENGREEQNPNKNKLYVADPTNANEDFFVCFEKV</sequence>
<dbReference type="KEGG" id="nfl:COO91_03458"/>
<evidence type="ECO:0000313" key="2">
    <source>
        <dbReference type="Proteomes" id="UP000232003"/>
    </source>
</evidence>
<reference evidence="1 2" key="1">
    <citation type="submission" date="2017-11" db="EMBL/GenBank/DDBJ databases">
        <title>Complete genome of a free-living desiccation-tolerant cyanobacterium and its photosynthetic adaptation to extreme terrestrial habitat.</title>
        <authorList>
            <person name="Shang J."/>
        </authorList>
    </citation>
    <scope>NUCLEOTIDE SEQUENCE [LARGE SCALE GENOMIC DNA]</scope>
    <source>
        <strain evidence="1 2">CCNUN1</strain>
    </source>
</reference>
<keyword evidence="2" id="KW-1185">Reference proteome</keyword>
<dbReference type="AlphaFoldDB" id="A0A2K8SQD1"/>
<dbReference type="Proteomes" id="UP000232003">
    <property type="component" value="Chromosome"/>
</dbReference>
<accession>A0A2K8SQD1</accession>
<name>A0A2K8SQD1_9NOSO</name>
<gene>
    <name evidence="1" type="ORF">COO91_03458</name>
</gene>
<organism evidence="1 2">
    <name type="scientific">Nostoc flagelliforme CCNUN1</name>
    <dbReference type="NCBI Taxonomy" id="2038116"/>
    <lineage>
        <taxon>Bacteria</taxon>
        <taxon>Bacillati</taxon>
        <taxon>Cyanobacteriota</taxon>
        <taxon>Cyanophyceae</taxon>
        <taxon>Nostocales</taxon>
        <taxon>Nostocaceae</taxon>
        <taxon>Nostoc</taxon>
    </lineage>
</organism>
<dbReference type="OrthoDB" id="6026228at2"/>
<evidence type="ECO:0000313" key="1">
    <source>
        <dbReference type="EMBL" id="AUB37513.1"/>
    </source>
</evidence>
<dbReference type="EMBL" id="CP024785">
    <property type="protein sequence ID" value="AUB37513.1"/>
    <property type="molecule type" value="Genomic_DNA"/>
</dbReference>
<dbReference type="RefSeq" id="WP_100899129.1">
    <property type="nucleotide sequence ID" value="NZ_CAWNNC010000001.1"/>
</dbReference>